<organism evidence="14 15">
    <name type="scientific">Planococcus massiliensis</name>
    <dbReference type="NCBI Taxonomy" id="1499687"/>
    <lineage>
        <taxon>Bacteria</taxon>
        <taxon>Bacillati</taxon>
        <taxon>Bacillota</taxon>
        <taxon>Bacilli</taxon>
        <taxon>Bacillales</taxon>
        <taxon>Caryophanaceae</taxon>
        <taxon>Planococcus</taxon>
    </lineage>
</organism>
<dbReference type="EMBL" id="CCXS01000001">
    <property type="protein sequence ID" value="CEG24338.1"/>
    <property type="molecule type" value="Genomic_DNA"/>
</dbReference>
<sequence>MKEKLTGYKNKAQESWGNLSPTIKWTVAGSFFATIVLISVFVFMNSKTDYAVLYSDLSASEAGEIKAAIEGQGIPVEVSADSKTISVPAEQVANLKVSLAADGIPESGNVNYSIFSENMGLGMTDRHFDVVERDAMQNELANLIKQIDGVTEANVMITLPKENIWITEDEQVATASVVIQGDPGFQLDQRQVNGLYHLISKSVPSLPAEEVVIMNQNGQVFEAVEEGEINTTLSVYQQQREIKKDIEKDIQRELQQMLGMTLGQDKVVVSVMASVDFTKEKREENLVEPVNTETGEGIDLSVERIVESYSSEGAAVEAITGTGDTEIANYPAAGEGNTSESEKTEERINREVNRINRQIEASPYVIDDLTVNVGVEPPNPQNVASLTQENIDDISNLLKNTVATALSMNGTEVSEEDLDDRISVFATEFQGKPEPIVETPVVTSWWSKIPDGVLLGIAGAMGLLIIVLIVVLVKRRRKVDDYEDVDLDFDMFEQPMSLDDGGGINEIEEIDLSELGSKSNPKRKTIEKLAKERPEDFAKLLRSWMADE</sequence>
<dbReference type="InterPro" id="IPR013556">
    <property type="entry name" value="Flag_M-ring_C"/>
</dbReference>
<name>A0A098EPW8_9BACL</name>
<dbReference type="PIRSF" id="PIRSF004862">
    <property type="entry name" value="FliF"/>
    <property type="match status" value="1"/>
</dbReference>
<evidence type="ECO:0000256" key="4">
    <source>
        <dbReference type="ARBA" id="ARBA00022475"/>
    </source>
</evidence>
<evidence type="ECO:0000259" key="12">
    <source>
        <dbReference type="Pfam" id="PF01514"/>
    </source>
</evidence>
<dbReference type="GO" id="GO:0003774">
    <property type="term" value="F:cytoskeletal motor activity"/>
    <property type="evidence" value="ECO:0007669"/>
    <property type="project" value="InterPro"/>
</dbReference>
<evidence type="ECO:0000256" key="1">
    <source>
        <dbReference type="ARBA" id="ARBA00004117"/>
    </source>
</evidence>
<accession>A0A098EPW8</accession>
<keyword evidence="4" id="KW-1003">Cell membrane</keyword>
<gene>
    <name evidence="14" type="primary">fliF</name>
    <name evidence="14" type="ORF">BN1080_03360</name>
</gene>
<dbReference type="RefSeq" id="WP_052653894.1">
    <property type="nucleotide sequence ID" value="NZ_CCXS01000001.1"/>
</dbReference>
<feature type="region of interest" description="Disordered" evidence="10">
    <location>
        <begin position="326"/>
        <end position="346"/>
    </location>
</feature>
<dbReference type="GO" id="GO:0005886">
    <property type="term" value="C:plasma membrane"/>
    <property type="evidence" value="ECO:0007669"/>
    <property type="project" value="UniProtKB-SubCell"/>
</dbReference>
<reference evidence="14 15" key="1">
    <citation type="submission" date="2014-09" db="EMBL/GenBank/DDBJ databases">
        <authorList>
            <person name="Urmite Genomes Urmite Genomes"/>
        </authorList>
    </citation>
    <scope>NUCLEOTIDE SEQUENCE [LARGE SCALE GENOMIC DNA]</scope>
    <source>
        <strain evidence="14 15">ES2</strain>
    </source>
</reference>
<dbReference type="STRING" id="1499687.BN1080_03360"/>
<keyword evidence="14" id="KW-0282">Flagellum</keyword>
<evidence type="ECO:0000256" key="6">
    <source>
        <dbReference type="ARBA" id="ARBA00022989"/>
    </source>
</evidence>
<feature type="transmembrane region" description="Helical" evidence="11">
    <location>
        <begin position="21"/>
        <end position="44"/>
    </location>
</feature>
<dbReference type="Gene3D" id="3.30.300.30">
    <property type="match status" value="1"/>
</dbReference>
<dbReference type="InterPro" id="IPR043427">
    <property type="entry name" value="YscJ/FliF"/>
</dbReference>
<dbReference type="InterPro" id="IPR045851">
    <property type="entry name" value="AMP-bd_C_sf"/>
</dbReference>
<evidence type="ECO:0000256" key="7">
    <source>
        <dbReference type="ARBA" id="ARBA00023136"/>
    </source>
</evidence>
<keyword evidence="5 11" id="KW-0812">Transmembrane</keyword>
<evidence type="ECO:0000313" key="14">
    <source>
        <dbReference type="EMBL" id="CEG24338.1"/>
    </source>
</evidence>
<dbReference type="PANTHER" id="PTHR30046">
    <property type="entry name" value="FLAGELLAR M-RING PROTEIN"/>
    <property type="match status" value="1"/>
</dbReference>
<comment type="subcellular location">
    <subcellularLocation>
        <location evidence="1 9">Bacterial flagellum basal body</location>
    </subcellularLocation>
    <subcellularLocation>
        <location evidence="2">Cell membrane</location>
        <topology evidence="2">Multi-pass membrane protein</topology>
    </subcellularLocation>
</comment>
<keyword evidence="14" id="KW-0969">Cilium</keyword>
<comment type="function">
    <text evidence="9">The M ring may be actively involved in energy transduction.</text>
</comment>
<evidence type="ECO:0000256" key="5">
    <source>
        <dbReference type="ARBA" id="ARBA00022692"/>
    </source>
</evidence>
<dbReference type="Proteomes" id="UP000043699">
    <property type="component" value="Unassembled WGS sequence"/>
</dbReference>
<evidence type="ECO:0000256" key="9">
    <source>
        <dbReference type="PIRNR" id="PIRNR004862"/>
    </source>
</evidence>
<proteinExistence type="inferred from homology"/>
<dbReference type="OrthoDB" id="9807026at2"/>
<comment type="similarity">
    <text evidence="3 9">Belongs to the FliF family.</text>
</comment>
<dbReference type="GO" id="GO:0009431">
    <property type="term" value="C:bacterial-type flagellum basal body, MS ring"/>
    <property type="evidence" value="ECO:0007669"/>
    <property type="project" value="InterPro"/>
</dbReference>
<keyword evidence="6 11" id="KW-1133">Transmembrane helix</keyword>
<feature type="domain" description="Flagellar M-ring N-terminal" evidence="12">
    <location>
        <begin position="46"/>
        <end position="221"/>
    </location>
</feature>
<dbReference type="InterPro" id="IPR006182">
    <property type="entry name" value="FliF_N_dom"/>
</dbReference>
<evidence type="ECO:0000256" key="11">
    <source>
        <dbReference type="SAM" id="Phobius"/>
    </source>
</evidence>
<keyword evidence="7 11" id="KW-0472">Membrane</keyword>
<keyword evidence="8 9" id="KW-0975">Bacterial flagellum</keyword>
<dbReference type="GO" id="GO:0071973">
    <property type="term" value="P:bacterial-type flagellum-dependent cell motility"/>
    <property type="evidence" value="ECO:0007669"/>
    <property type="project" value="InterPro"/>
</dbReference>
<dbReference type="PRINTS" id="PR01009">
    <property type="entry name" value="FLGMRINGFLIF"/>
</dbReference>
<dbReference type="InterPro" id="IPR000067">
    <property type="entry name" value="FlgMring_FliF"/>
</dbReference>
<feature type="domain" description="Flagellar M-ring C-terminal" evidence="13">
    <location>
        <begin position="260"/>
        <end position="403"/>
    </location>
</feature>
<evidence type="ECO:0000256" key="10">
    <source>
        <dbReference type="SAM" id="MobiDB-lite"/>
    </source>
</evidence>
<dbReference type="AlphaFoldDB" id="A0A098EPW8"/>
<evidence type="ECO:0000256" key="8">
    <source>
        <dbReference type="ARBA" id="ARBA00023143"/>
    </source>
</evidence>
<dbReference type="PANTHER" id="PTHR30046:SF0">
    <property type="entry name" value="FLAGELLAR M-RING PROTEIN"/>
    <property type="match status" value="1"/>
</dbReference>
<dbReference type="Pfam" id="PF08345">
    <property type="entry name" value="YscJ_FliF_C"/>
    <property type="match status" value="1"/>
</dbReference>
<keyword evidence="15" id="KW-1185">Reference proteome</keyword>
<evidence type="ECO:0000313" key="15">
    <source>
        <dbReference type="Proteomes" id="UP000043699"/>
    </source>
</evidence>
<feature type="transmembrane region" description="Helical" evidence="11">
    <location>
        <begin position="453"/>
        <end position="473"/>
    </location>
</feature>
<dbReference type="NCBIfam" id="TIGR00206">
    <property type="entry name" value="fliF"/>
    <property type="match status" value="1"/>
</dbReference>
<evidence type="ECO:0000256" key="2">
    <source>
        <dbReference type="ARBA" id="ARBA00004651"/>
    </source>
</evidence>
<dbReference type="Pfam" id="PF01514">
    <property type="entry name" value="YscJ_FliF"/>
    <property type="match status" value="1"/>
</dbReference>
<keyword evidence="14" id="KW-0966">Cell projection</keyword>
<evidence type="ECO:0000259" key="13">
    <source>
        <dbReference type="Pfam" id="PF08345"/>
    </source>
</evidence>
<protein>
    <recommendedName>
        <fullName evidence="9">Flagellar M-ring protein</fullName>
    </recommendedName>
</protein>
<evidence type="ECO:0000256" key="3">
    <source>
        <dbReference type="ARBA" id="ARBA00007971"/>
    </source>
</evidence>